<dbReference type="GO" id="GO:0016787">
    <property type="term" value="F:hydrolase activity"/>
    <property type="evidence" value="ECO:0007669"/>
    <property type="project" value="UniProtKB-KW"/>
</dbReference>
<dbReference type="SUPFAM" id="SSF51445">
    <property type="entry name" value="(Trans)glycosidases"/>
    <property type="match status" value="1"/>
</dbReference>
<dbReference type="Proteomes" id="UP000678243">
    <property type="component" value="Unassembled WGS sequence"/>
</dbReference>
<evidence type="ECO:0000256" key="3">
    <source>
        <dbReference type="ARBA" id="ARBA00023295"/>
    </source>
</evidence>
<dbReference type="PANTHER" id="PTHR30480:SF16">
    <property type="entry name" value="GLYCOSIDE HYDROLASE FAMILY 3 DOMAIN PROTEIN"/>
    <property type="match status" value="1"/>
</dbReference>
<dbReference type="PANTHER" id="PTHR30480">
    <property type="entry name" value="BETA-HEXOSAMINIDASE-RELATED"/>
    <property type="match status" value="1"/>
</dbReference>
<evidence type="ECO:0000256" key="2">
    <source>
        <dbReference type="ARBA" id="ARBA00022801"/>
    </source>
</evidence>
<dbReference type="InterPro" id="IPR036962">
    <property type="entry name" value="Glyco_hydro_3_N_sf"/>
</dbReference>
<dbReference type="RefSeq" id="WP_211541295.1">
    <property type="nucleotide sequence ID" value="NZ_JAGTUK010000001.1"/>
</dbReference>
<protein>
    <submittedName>
        <fullName evidence="5">Glycoside hydrolase family 3 protein</fullName>
    </submittedName>
</protein>
<keyword evidence="3" id="KW-0326">Glycosidase</keyword>
<accession>A0ABS5IJQ6</accession>
<evidence type="ECO:0000256" key="1">
    <source>
        <dbReference type="ARBA" id="ARBA00005336"/>
    </source>
</evidence>
<dbReference type="InterPro" id="IPR050226">
    <property type="entry name" value="NagZ_Beta-hexosaminidase"/>
</dbReference>
<proteinExistence type="inferred from homology"/>
<evidence type="ECO:0000259" key="4">
    <source>
        <dbReference type="Pfam" id="PF00933"/>
    </source>
</evidence>
<organism evidence="5 6">
    <name type="scientific">Microbacterium paraoxydans</name>
    <dbReference type="NCBI Taxonomy" id="199592"/>
    <lineage>
        <taxon>Bacteria</taxon>
        <taxon>Bacillati</taxon>
        <taxon>Actinomycetota</taxon>
        <taxon>Actinomycetes</taxon>
        <taxon>Micrococcales</taxon>
        <taxon>Microbacteriaceae</taxon>
        <taxon>Microbacterium</taxon>
    </lineage>
</organism>
<evidence type="ECO:0000313" key="6">
    <source>
        <dbReference type="Proteomes" id="UP000678243"/>
    </source>
</evidence>
<dbReference type="Pfam" id="PF00933">
    <property type="entry name" value="Glyco_hydro_3"/>
    <property type="match status" value="1"/>
</dbReference>
<sequence>MTDDLERLANGVLWPGFFGTEAPDWLLDELRDGLAGVVYFGQNVSEGLPALSAQILDANPAALIGVDEEGGSVTRLESATGSTLPGAAQLGTLDDLVASERTGAELARRVRAVGANVVLGPVADVNTDPRNPVIGVRSFGSDTELVSRHAVAMLDGIQDGGAAACVKHFPGHGDTHVDSHHALPEITLDLDEYERAHLEPFRAAVEAGVDAVMTAHIVVPAWGEAPATLNPRVLGILRGWGFDGVIITDALDMAAIRETVGLGGGAARALAAGADLLCIGNPTNPGEAALPDQDLRDFRAARDGIVAALRDGSLPRERVEEAAGRVAALAATLRAQAAREQDEADVFDAGDIARRAVALVGEAPESAETLAVIDARRRSTLAVDSASSYVASALAGDGVRVRLDVASRPVPEQDDVIAEAVAAPGTTVVLVDRPDAEPAQRALVERTAARDPHAVVVNVGLPARTPLALPTVEVGAASRLGAQTAREALLGRFTPRQRSTTTG</sequence>
<dbReference type="InterPro" id="IPR017853">
    <property type="entry name" value="GH"/>
</dbReference>
<keyword evidence="6" id="KW-1185">Reference proteome</keyword>
<name>A0ABS5IJQ6_9MICO</name>
<keyword evidence="2 5" id="KW-0378">Hydrolase</keyword>
<evidence type="ECO:0000313" key="5">
    <source>
        <dbReference type="EMBL" id="MBS0023195.1"/>
    </source>
</evidence>
<dbReference type="InterPro" id="IPR001764">
    <property type="entry name" value="Glyco_hydro_3_N"/>
</dbReference>
<gene>
    <name evidence="5" type="ORF">KE274_03640</name>
</gene>
<reference evidence="5 6" key="1">
    <citation type="submission" date="2021-04" db="EMBL/GenBank/DDBJ databases">
        <title>Whole genome analysis of root endophytic bacterium Microbacterium paraoxydans ku-mp colonizing RP-bio226 rice variety.</title>
        <authorList>
            <person name="Ulaganathan K."/>
            <person name="Latha B."/>
        </authorList>
    </citation>
    <scope>NUCLEOTIDE SEQUENCE [LARGE SCALE GENOMIC DNA]</scope>
    <source>
        <strain evidence="6">ku-mp</strain>
    </source>
</reference>
<comment type="caution">
    <text evidence="5">The sequence shown here is derived from an EMBL/GenBank/DDBJ whole genome shotgun (WGS) entry which is preliminary data.</text>
</comment>
<dbReference type="Gene3D" id="3.20.20.300">
    <property type="entry name" value="Glycoside hydrolase, family 3, N-terminal domain"/>
    <property type="match status" value="1"/>
</dbReference>
<dbReference type="EMBL" id="JAGTUK010000001">
    <property type="protein sequence ID" value="MBS0023195.1"/>
    <property type="molecule type" value="Genomic_DNA"/>
</dbReference>
<comment type="similarity">
    <text evidence="1">Belongs to the glycosyl hydrolase 3 family.</text>
</comment>
<feature type="domain" description="Glycoside hydrolase family 3 N-terminal" evidence="4">
    <location>
        <begin position="62"/>
        <end position="328"/>
    </location>
</feature>